<keyword evidence="4" id="KW-0472">Membrane</keyword>
<keyword evidence="1" id="KW-0677">Repeat</keyword>
<dbReference type="Proteomes" id="UP000694228">
    <property type="component" value="Chromosome"/>
</dbReference>
<dbReference type="InterPro" id="IPR019734">
    <property type="entry name" value="TPR_rpt"/>
</dbReference>
<dbReference type="AlphaFoldDB" id="A0A8F5VK76"/>
<dbReference type="Pfam" id="PF13181">
    <property type="entry name" value="TPR_8"/>
    <property type="match status" value="1"/>
</dbReference>
<sequence length="313" mass="35929">MHLYRVLFFLSFFLAIFGIIDGADNLENSLFIKSIDFYQKGDYEASLKMVNDIISINETNGSALNLRGLINMNLGKHEAAQKDFEKTLQYSSNHSQIYYNLGLNAYHSGNMFQADHYFSKAYEDNNPFFNLFYYAGVVKSELGQYNDAVSLLKNASRIHPHDPQAWIHLGIAYEQIRKFDLAVQAYDNAIISDPALPGPWMNKGKIFLSFGNISLAWMAFENYTSLDPDDDIGWFYYAKSLHDDKMLNASIEALHQAIEIDPTNQIYSEHLKLYIDEKNSIELGAVSERLDDRFIILLLFIIGCMSIIIIYRK</sequence>
<proteinExistence type="predicted"/>
<name>A0A8F5VK76_METHU</name>
<dbReference type="EMBL" id="CP077107">
    <property type="protein sequence ID" value="QXO93551.1"/>
    <property type="molecule type" value="Genomic_DNA"/>
</dbReference>
<feature type="repeat" description="TPR" evidence="3">
    <location>
        <begin position="129"/>
        <end position="162"/>
    </location>
</feature>
<evidence type="ECO:0000256" key="4">
    <source>
        <dbReference type="SAM" id="Phobius"/>
    </source>
</evidence>
<dbReference type="PANTHER" id="PTHR44858">
    <property type="entry name" value="TETRATRICOPEPTIDE REPEAT PROTEIN 6"/>
    <property type="match status" value="1"/>
</dbReference>
<keyword evidence="4" id="KW-1133">Transmembrane helix</keyword>
<feature type="repeat" description="TPR" evidence="3">
    <location>
        <begin position="163"/>
        <end position="196"/>
    </location>
</feature>
<evidence type="ECO:0000256" key="3">
    <source>
        <dbReference type="PROSITE-ProRule" id="PRU00339"/>
    </source>
</evidence>
<accession>A0A8F5VK76</accession>
<evidence type="ECO:0000313" key="6">
    <source>
        <dbReference type="Proteomes" id="UP000694228"/>
    </source>
</evidence>
<reference evidence="5 6" key="1">
    <citation type="submission" date="2021-06" db="EMBL/GenBank/DDBJ databases">
        <title>Complete genome sequence of the secondary alcohol utilizing methanogen Methanospirillum hungatei strain GP1.</title>
        <authorList>
            <person name="Day L.A."/>
            <person name="Costa K.C."/>
        </authorList>
    </citation>
    <scope>NUCLEOTIDE SEQUENCE [LARGE SCALE GENOMIC DNA]</scope>
    <source>
        <strain evidence="5 6">GP1</strain>
    </source>
</reference>
<dbReference type="InterPro" id="IPR050498">
    <property type="entry name" value="Ycf3"/>
</dbReference>
<evidence type="ECO:0000256" key="2">
    <source>
        <dbReference type="ARBA" id="ARBA00022803"/>
    </source>
</evidence>
<feature type="transmembrane region" description="Helical" evidence="4">
    <location>
        <begin position="294"/>
        <end position="311"/>
    </location>
</feature>
<gene>
    <name evidence="5" type="ORF">KSK55_09175</name>
</gene>
<evidence type="ECO:0000313" key="5">
    <source>
        <dbReference type="EMBL" id="QXO93551.1"/>
    </source>
</evidence>
<dbReference type="SMART" id="SM00028">
    <property type="entry name" value="TPR"/>
    <property type="match status" value="7"/>
</dbReference>
<evidence type="ECO:0000256" key="1">
    <source>
        <dbReference type="ARBA" id="ARBA00022737"/>
    </source>
</evidence>
<organism evidence="5 6">
    <name type="scientific">Methanospirillum hungatei</name>
    <dbReference type="NCBI Taxonomy" id="2203"/>
    <lineage>
        <taxon>Archaea</taxon>
        <taxon>Methanobacteriati</taxon>
        <taxon>Methanobacteriota</taxon>
        <taxon>Stenosarchaea group</taxon>
        <taxon>Methanomicrobia</taxon>
        <taxon>Methanomicrobiales</taxon>
        <taxon>Methanospirillaceae</taxon>
        <taxon>Methanospirillum</taxon>
    </lineage>
</organism>
<keyword evidence="2 3" id="KW-0802">TPR repeat</keyword>
<dbReference type="OrthoDB" id="115601at2157"/>
<dbReference type="PROSITE" id="PS50005">
    <property type="entry name" value="TPR"/>
    <property type="match status" value="2"/>
</dbReference>
<keyword evidence="4" id="KW-0812">Transmembrane</keyword>
<dbReference type="PANTHER" id="PTHR44858:SF1">
    <property type="entry name" value="UDP-N-ACETYLGLUCOSAMINE--PEPTIDE N-ACETYLGLUCOSAMINYLTRANSFERASE SPINDLY-RELATED"/>
    <property type="match status" value="1"/>
</dbReference>
<protein>
    <submittedName>
        <fullName evidence="5">Tetratricopeptide repeat protein</fullName>
    </submittedName>
</protein>
<dbReference type="Pfam" id="PF13432">
    <property type="entry name" value="TPR_16"/>
    <property type="match status" value="1"/>
</dbReference>